<dbReference type="Gene3D" id="3.50.50.60">
    <property type="entry name" value="FAD/NAD(P)-binding domain"/>
    <property type="match status" value="1"/>
</dbReference>
<dbReference type="PANTHER" id="PTHR10742:SF410">
    <property type="entry name" value="LYSINE-SPECIFIC HISTONE DEMETHYLASE 2"/>
    <property type="match status" value="1"/>
</dbReference>
<evidence type="ECO:0000256" key="5">
    <source>
        <dbReference type="ARBA" id="ARBA00023070"/>
    </source>
</evidence>
<dbReference type="SUPFAM" id="SSF54373">
    <property type="entry name" value="FAD-linked reductases, C-terminal domain"/>
    <property type="match status" value="1"/>
</dbReference>
<evidence type="ECO:0000313" key="8">
    <source>
        <dbReference type="EMBL" id="SHE37785.1"/>
    </source>
</evidence>
<dbReference type="GO" id="GO:0050361">
    <property type="term" value="F:tryptophan 2-monooxygenase activity"/>
    <property type="evidence" value="ECO:0007669"/>
    <property type="project" value="UniProtKB-EC"/>
</dbReference>
<evidence type="ECO:0000259" key="7">
    <source>
        <dbReference type="Pfam" id="PF01593"/>
    </source>
</evidence>
<evidence type="ECO:0000256" key="4">
    <source>
        <dbReference type="ARBA" id="ARBA00017871"/>
    </source>
</evidence>
<comment type="catalytic activity">
    <reaction evidence="6">
        <text>L-tryptophan + O2 = indole-3-acetamide + CO2 + H2O</text>
        <dbReference type="Rhea" id="RHEA:16165"/>
        <dbReference type="ChEBI" id="CHEBI:15377"/>
        <dbReference type="ChEBI" id="CHEBI:15379"/>
        <dbReference type="ChEBI" id="CHEBI:16031"/>
        <dbReference type="ChEBI" id="CHEBI:16526"/>
        <dbReference type="ChEBI" id="CHEBI:57912"/>
        <dbReference type="EC" id="1.13.12.3"/>
    </reaction>
</comment>
<dbReference type="GO" id="GO:0009851">
    <property type="term" value="P:auxin biosynthetic process"/>
    <property type="evidence" value="ECO:0007669"/>
    <property type="project" value="UniProtKB-KW"/>
</dbReference>
<dbReference type="InterPro" id="IPR050281">
    <property type="entry name" value="Flavin_monoamine_oxidase"/>
</dbReference>
<protein>
    <recommendedName>
        <fullName evidence="4">Tryptophan 2-monooxygenase</fullName>
        <ecNumber evidence="3">1.13.12.3</ecNumber>
    </recommendedName>
</protein>
<dbReference type="OrthoDB" id="3972913at2"/>
<dbReference type="RefSeq" id="WP_073039293.1">
    <property type="nucleotide sequence ID" value="NZ_FQUO01000001.1"/>
</dbReference>
<gene>
    <name evidence="8" type="ORF">SAMN05444008_101294</name>
</gene>
<evidence type="ECO:0000256" key="1">
    <source>
        <dbReference type="ARBA" id="ARBA00004814"/>
    </source>
</evidence>
<dbReference type="EC" id="1.13.12.3" evidence="3"/>
<feature type="domain" description="Amine oxidase" evidence="7">
    <location>
        <begin position="19"/>
        <end position="375"/>
    </location>
</feature>
<dbReference type="InterPro" id="IPR036188">
    <property type="entry name" value="FAD/NAD-bd_sf"/>
</dbReference>
<dbReference type="EMBL" id="FQUO01000001">
    <property type="protein sequence ID" value="SHE37785.1"/>
    <property type="molecule type" value="Genomic_DNA"/>
</dbReference>
<comment type="similarity">
    <text evidence="2">Belongs to the tryptophan 2-monooxygenase family.</text>
</comment>
<keyword evidence="5" id="KW-0073">Auxin biosynthesis</keyword>
<dbReference type="SUPFAM" id="SSF51905">
    <property type="entry name" value="FAD/NAD(P)-binding domain"/>
    <property type="match status" value="1"/>
</dbReference>
<organism evidence="8 9">
    <name type="scientific">Cnuella takakiae</name>
    <dbReference type="NCBI Taxonomy" id="1302690"/>
    <lineage>
        <taxon>Bacteria</taxon>
        <taxon>Pseudomonadati</taxon>
        <taxon>Bacteroidota</taxon>
        <taxon>Chitinophagia</taxon>
        <taxon>Chitinophagales</taxon>
        <taxon>Chitinophagaceae</taxon>
        <taxon>Cnuella</taxon>
    </lineage>
</organism>
<evidence type="ECO:0000256" key="6">
    <source>
        <dbReference type="ARBA" id="ARBA00047321"/>
    </source>
</evidence>
<dbReference type="Proteomes" id="UP000184368">
    <property type="component" value="Unassembled WGS sequence"/>
</dbReference>
<sequence>MSKDRLPDYDIAIIGGGASGVYTAWRLLLDGPGHSPQLKKWQKQRGSLKIALFEGSNRIGGRILSAKAPGLPGIVCEIGGMRYVSSQQIVRSLVENKLQLKRHEQVVADPENLLYLRGKKMRVKDLSDPDKLPYNLAPDEIAWLKASNQNAADNFIGFAVEKLFPDITKYSGPALRAFLNKQKVDGVALYKHGFWNLIATQLSHEAYRLAVTTVGYDCLGFNTNAVDAICEYFDFTPGVKYYLLDEGYDAVIWTMQQAFEAAGGTVVTEKWLESFDRVTLADRSKGVSLQFRNDRKTHTARAVVLAMPRRSIELLAQKGPVLDPVAAPHVQTLLESVTPIPLYKMFIAYDQPWWKKEGVSQGRSLTDIPIRQCYYWGEEGKQSNGAGSNTNAIIMVYNDAQSSSFWGGLRSRPLGPYDVVENDAAPKFKRKRMPSAGKTGKSGWHKRLEENWKHCEAPKAMVKEMHRELQIMHEINDAPEPLEAAYMDWGDDPYGGAVHFWNSGYRSTEVLEKMIQPVPGFPCFICGEAFSTNQTWVEGALQTAELVLRKFDIPEPEWLTKA</sequence>
<reference evidence="8 9" key="1">
    <citation type="submission" date="2016-11" db="EMBL/GenBank/DDBJ databases">
        <authorList>
            <person name="Jaros S."/>
            <person name="Januszkiewicz K."/>
            <person name="Wedrychowicz H."/>
        </authorList>
    </citation>
    <scope>NUCLEOTIDE SEQUENCE [LARGE SCALE GENOMIC DNA]</scope>
    <source>
        <strain evidence="8 9">DSM 26897</strain>
    </source>
</reference>
<evidence type="ECO:0000313" key="9">
    <source>
        <dbReference type="Proteomes" id="UP000184368"/>
    </source>
</evidence>
<proteinExistence type="inferred from homology"/>
<comment type="pathway">
    <text evidence="1">Plant hormone metabolism; auxin biosynthesis.</text>
</comment>
<keyword evidence="9" id="KW-1185">Reference proteome</keyword>
<dbReference type="Pfam" id="PF01593">
    <property type="entry name" value="Amino_oxidase"/>
    <property type="match status" value="1"/>
</dbReference>
<dbReference type="AlphaFoldDB" id="A0A1M4T001"/>
<dbReference type="STRING" id="1302690.BUE76_01040"/>
<evidence type="ECO:0000256" key="3">
    <source>
        <dbReference type="ARBA" id="ARBA00012535"/>
    </source>
</evidence>
<accession>A0A1M4T001</accession>
<evidence type="ECO:0000256" key="2">
    <source>
        <dbReference type="ARBA" id="ARBA00005833"/>
    </source>
</evidence>
<dbReference type="PANTHER" id="PTHR10742">
    <property type="entry name" value="FLAVIN MONOAMINE OXIDASE"/>
    <property type="match status" value="1"/>
</dbReference>
<dbReference type="InterPro" id="IPR002937">
    <property type="entry name" value="Amino_oxidase"/>
</dbReference>
<name>A0A1M4T001_9BACT</name>